<dbReference type="InterPro" id="IPR010607">
    <property type="entry name" value="DUF1194"/>
</dbReference>
<dbReference type="OrthoDB" id="9792179at2"/>
<evidence type="ECO:0000256" key="1">
    <source>
        <dbReference type="SAM" id="SignalP"/>
    </source>
</evidence>
<dbReference type="PROSITE" id="PS50234">
    <property type="entry name" value="VWFA"/>
    <property type="match status" value="1"/>
</dbReference>
<reference evidence="3 4" key="1">
    <citation type="submission" date="2018-07" db="EMBL/GenBank/DDBJ databases">
        <title>Rhodosalinus sp. strain E84T genomic sequence and assembly.</title>
        <authorList>
            <person name="Liu Z.-W."/>
            <person name="Lu D.-C."/>
        </authorList>
    </citation>
    <scope>NUCLEOTIDE SEQUENCE [LARGE SCALE GENOMIC DNA]</scope>
    <source>
        <strain evidence="3 4">E84</strain>
    </source>
</reference>
<gene>
    <name evidence="3" type="ORF">DRV85_13885</name>
</gene>
<keyword evidence="4" id="KW-1185">Reference proteome</keyword>
<dbReference type="EMBL" id="QNTQ01000013">
    <property type="protein sequence ID" value="RBI84093.1"/>
    <property type="molecule type" value="Genomic_DNA"/>
</dbReference>
<sequence>MRAVFALLLAGLLSRPAPVAACDLALLLAVDVSGSVDEDDWRIQRDGLAAALRDGLVAEALVRAEAHVALMQWTGTGRQRVTMPWTRIADFAAADALAERVAREARIWRNFSTAVGEALEVGLSEMAQVHECRRKVIDVSGDGRSNEGVPPAEIRSRLAAAGITVNALVIEGDEPELTAWYWENVITGEGAFVVTANGFEEYPERIRQKLIRETVRQISELEASP</sequence>
<evidence type="ECO:0000313" key="4">
    <source>
        <dbReference type="Proteomes" id="UP000253370"/>
    </source>
</evidence>
<evidence type="ECO:0000259" key="2">
    <source>
        <dbReference type="PROSITE" id="PS50234"/>
    </source>
</evidence>
<feature type="domain" description="VWFA" evidence="2">
    <location>
        <begin position="25"/>
        <end position="210"/>
    </location>
</feature>
<accession>A0A365U850</accession>
<dbReference type="AlphaFoldDB" id="A0A365U850"/>
<dbReference type="InterPro" id="IPR002035">
    <property type="entry name" value="VWF_A"/>
</dbReference>
<evidence type="ECO:0000313" key="3">
    <source>
        <dbReference type="EMBL" id="RBI84093.1"/>
    </source>
</evidence>
<name>A0A365U850_9RHOB</name>
<dbReference type="Gene3D" id="3.40.50.410">
    <property type="entry name" value="von Willebrand factor, type A domain"/>
    <property type="match status" value="1"/>
</dbReference>
<dbReference type="Pfam" id="PF06707">
    <property type="entry name" value="DUF1194"/>
    <property type="match status" value="1"/>
</dbReference>
<dbReference type="InterPro" id="IPR036465">
    <property type="entry name" value="vWFA_dom_sf"/>
</dbReference>
<feature type="chain" id="PRO_5016776764" evidence="1">
    <location>
        <begin position="22"/>
        <end position="225"/>
    </location>
</feature>
<dbReference type="SUPFAM" id="SSF53300">
    <property type="entry name" value="vWA-like"/>
    <property type="match status" value="1"/>
</dbReference>
<keyword evidence="1" id="KW-0732">Signal</keyword>
<organism evidence="3 4">
    <name type="scientific">Rhodosalinus halophilus</name>
    <dbReference type="NCBI Taxonomy" id="2259333"/>
    <lineage>
        <taxon>Bacteria</taxon>
        <taxon>Pseudomonadati</taxon>
        <taxon>Pseudomonadota</taxon>
        <taxon>Alphaproteobacteria</taxon>
        <taxon>Rhodobacterales</taxon>
        <taxon>Paracoccaceae</taxon>
        <taxon>Rhodosalinus</taxon>
    </lineage>
</organism>
<proteinExistence type="predicted"/>
<feature type="signal peptide" evidence="1">
    <location>
        <begin position="1"/>
        <end position="21"/>
    </location>
</feature>
<dbReference type="Proteomes" id="UP000253370">
    <property type="component" value="Unassembled WGS sequence"/>
</dbReference>
<protein>
    <submittedName>
        <fullName evidence="3">VWA domain-containing protein</fullName>
    </submittedName>
</protein>
<comment type="caution">
    <text evidence="3">The sequence shown here is derived from an EMBL/GenBank/DDBJ whole genome shotgun (WGS) entry which is preliminary data.</text>
</comment>